<accession>A0ABY5N369</accession>
<protein>
    <submittedName>
        <fullName evidence="8">2Fe-2S iron-sulfur cluster-binding protein</fullName>
    </submittedName>
</protein>
<sequence>MIINVTTRDGHARAIEGQGGRSLMENLRAGGIEEVLALCGGCCSCGTCHVLVGEEWLAALPALKEDEDDLLAMSDERRPNSRLSCQIRFEAELDGIKVTVAPED</sequence>
<dbReference type="SUPFAM" id="SSF54292">
    <property type="entry name" value="2Fe-2S ferredoxin-like"/>
    <property type="match status" value="1"/>
</dbReference>
<gene>
    <name evidence="8" type="ORF">M1K48_05190</name>
</gene>
<keyword evidence="5" id="KW-0411">Iron-sulfur</keyword>
<dbReference type="Gene3D" id="3.10.20.30">
    <property type="match status" value="1"/>
</dbReference>
<evidence type="ECO:0000313" key="9">
    <source>
        <dbReference type="Proteomes" id="UP000831921"/>
    </source>
</evidence>
<dbReference type="RefSeq" id="WP_249504784.1">
    <property type="nucleotide sequence ID" value="NZ_CP097253.1"/>
</dbReference>
<evidence type="ECO:0000313" key="8">
    <source>
        <dbReference type="EMBL" id="UUR09016.1"/>
    </source>
</evidence>
<evidence type="ECO:0000259" key="7">
    <source>
        <dbReference type="PROSITE" id="PS51085"/>
    </source>
</evidence>
<reference evidence="8 9" key="1">
    <citation type="submission" date="2022-05" db="EMBL/GenBank/DDBJ databases">
        <title>S8-45 Sphingomonas ultraviolaceadurans.</title>
        <authorList>
            <person name="Liu Y."/>
        </authorList>
    </citation>
    <scope>NUCLEOTIDE SEQUENCE [LARGE SCALE GENOMIC DNA]</scope>
    <source>
        <strain evidence="8 9">S8-45</strain>
    </source>
</reference>
<evidence type="ECO:0000256" key="6">
    <source>
        <dbReference type="ARBA" id="ARBA00034078"/>
    </source>
</evidence>
<keyword evidence="2" id="KW-0001">2Fe-2S</keyword>
<evidence type="ECO:0000256" key="3">
    <source>
        <dbReference type="ARBA" id="ARBA00022723"/>
    </source>
</evidence>
<proteinExistence type="inferred from homology"/>
<dbReference type="Proteomes" id="UP000831921">
    <property type="component" value="Chromosome"/>
</dbReference>
<dbReference type="PRINTS" id="PR00355">
    <property type="entry name" value="ADRENODOXIN"/>
</dbReference>
<dbReference type="InterPro" id="IPR012675">
    <property type="entry name" value="Beta-grasp_dom_sf"/>
</dbReference>
<dbReference type="InterPro" id="IPR001041">
    <property type="entry name" value="2Fe-2S_ferredoxin-type"/>
</dbReference>
<dbReference type="InterPro" id="IPR001055">
    <property type="entry name" value="Adrenodoxin-like"/>
</dbReference>
<comment type="cofactor">
    <cofactor evidence="6">
        <name>[2Fe-2S] cluster</name>
        <dbReference type="ChEBI" id="CHEBI:190135"/>
    </cofactor>
</comment>
<dbReference type="PANTHER" id="PTHR23426:SF65">
    <property type="entry name" value="FERREDOXIN-2, MITOCHONDRIAL"/>
    <property type="match status" value="1"/>
</dbReference>
<organism evidence="8 9">
    <name type="scientific">Sphingomonas glaciei</name>
    <dbReference type="NCBI Taxonomy" id="2938948"/>
    <lineage>
        <taxon>Bacteria</taxon>
        <taxon>Pseudomonadati</taxon>
        <taxon>Pseudomonadota</taxon>
        <taxon>Alphaproteobacteria</taxon>
        <taxon>Sphingomonadales</taxon>
        <taxon>Sphingomonadaceae</taxon>
        <taxon>Sphingomonas</taxon>
    </lineage>
</organism>
<name>A0ABY5N369_9SPHN</name>
<dbReference type="Pfam" id="PF00111">
    <property type="entry name" value="Fer2"/>
    <property type="match status" value="1"/>
</dbReference>
<dbReference type="InterPro" id="IPR036010">
    <property type="entry name" value="2Fe-2S_ferredoxin-like_sf"/>
</dbReference>
<dbReference type="EMBL" id="CP097253">
    <property type="protein sequence ID" value="UUR09016.1"/>
    <property type="molecule type" value="Genomic_DNA"/>
</dbReference>
<keyword evidence="3" id="KW-0479">Metal-binding</keyword>
<evidence type="ECO:0000256" key="2">
    <source>
        <dbReference type="ARBA" id="ARBA00022714"/>
    </source>
</evidence>
<evidence type="ECO:0000256" key="4">
    <source>
        <dbReference type="ARBA" id="ARBA00023004"/>
    </source>
</evidence>
<keyword evidence="4" id="KW-0408">Iron</keyword>
<dbReference type="PROSITE" id="PS51085">
    <property type="entry name" value="2FE2S_FER_2"/>
    <property type="match status" value="1"/>
</dbReference>
<evidence type="ECO:0000256" key="1">
    <source>
        <dbReference type="ARBA" id="ARBA00010914"/>
    </source>
</evidence>
<evidence type="ECO:0000256" key="5">
    <source>
        <dbReference type="ARBA" id="ARBA00023014"/>
    </source>
</evidence>
<keyword evidence="9" id="KW-1185">Reference proteome</keyword>
<dbReference type="PANTHER" id="PTHR23426">
    <property type="entry name" value="FERREDOXIN/ADRENODOXIN"/>
    <property type="match status" value="1"/>
</dbReference>
<feature type="domain" description="2Fe-2S ferredoxin-type" evidence="7">
    <location>
        <begin position="1"/>
        <end position="104"/>
    </location>
</feature>
<comment type="similarity">
    <text evidence="1">Belongs to the adrenodoxin/putidaredoxin family.</text>
</comment>